<name>A0ABU0QS29_9ACTN</name>
<evidence type="ECO:0008006" key="3">
    <source>
        <dbReference type="Google" id="ProtNLM"/>
    </source>
</evidence>
<proteinExistence type="predicted"/>
<gene>
    <name evidence="1" type="ORF">QF034_004409</name>
</gene>
<dbReference type="SUPFAM" id="SSF46689">
    <property type="entry name" value="Homeodomain-like"/>
    <property type="match status" value="1"/>
</dbReference>
<protein>
    <recommendedName>
        <fullName evidence="3">Transposase</fullName>
    </recommendedName>
</protein>
<reference evidence="1 2" key="1">
    <citation type="submission" date="2023-07" db="EMBL/GenBank/DDBJ databases">
        <title>Comparative genomics of wheat-associated soil bacteria to identify genetic determinants of phenazine resistance.</title>
        <authorList>
            <person name="Mouncey N."/>
        </authorList>
    </citation>
    <scope>NUCLEOTIDE SEQUENCE [LARGE SCALE GENOMIC DNA]</scope>
    <source>
        <strain evidence="1 2">B3I12</strain>
    </source>
</reference>
<keyword evidence="2" id="KW-1185">Reference proteome</keyword>
<dbReference type="Proteomes" id="UP001232755">
    <property type="component" value="Unassembled WGS sequence"/>
</dbReference>
<evidence type="ECO:0000313" key="1">
    <source>
        <dbReference type="EMBL" id="MDQ0750178.1"/>
    </source>
</evidence>
<accession>A0ABU0QS29</accession>
<organism evidence="1 2">
    <name type="scientific">Streptomyces africanus</name>
    <dbReference type="NCBI Taxonomy" id="231024"/>
    <lineage>
        <taxon>Bacteria</taxon>
        <taxon>Bacillati</taxon>
        <taxon>Actinomycetota</taxon>
        <taxon>Actinomycetes</taxon>
        <taxon>Kitasatosporales</taxon>
        <taxon>Streptomycetaceae</taxon>
        <taxon>Streptomyces</taxon>
    </lineage>
</organism>
<sequence length="48" mass="5312">MRYPQGGGLTAERRALRERIRMQAAESFALGHDNAAIAKELRVSVRSA</sequence>
<dbReference type="InterPro" id="IPR009057">
    <property type="entry name" value="Homeodomain-like_sf"/>
</dbReference>
<dbReference type="EMBL" id="JAUSYP010000001">
    <property type="protein sequence ID" value="MDQ0750178.1"/>
    <property type="molecule type" value="Genomic_DNA"/>
</dbReference>
<evidence type="ECO:0000313" key="2">
    <source>
        <dbReference type="Proteomes" id="UP001232755"/>
    </source>
</evidence>
<comment type="caution">
    <text evidence="1">The sequence shown here is derived from an EMBL/GenBank/DDBJ whole genome shotgun (WGS) entry which is preliminary data.</text>
</comment>